<dbReference type="InterPro" id="IPR014710">
    <property type="entry name" value="RmlC-like_jellyroll"/>
</dbReference>
<feature type="domain" description="DUF985" evidence="1">
    <location>
        <begin position="6"/>
        <end position="145"/>
    </location>
</feature>
<gene>
    <name evidence="2" type="ordered locus">REQ_10410</name>
</gene>
<proteinExistence type="predicted"/>
<dbReference type="InterPro" id="IPR039935">
    <property type="entry name" value="YML079W-like"/>
</dbReference>
<accession>A0A3S5Y3L3</accession>
<dbReference type="SUPFAM" id="SSF51182">
    <property type="entry name" value="RmlC-like cupins"/>
    <property type="match status" value="1"/>
</dbReference>
<protein>
    <recommendedName>
        <fullName evidence="1">DUF985 domain-containing protein</fullName>
    </recommendedName>
</protein>
<evidence type="ECO:0000313" key="2">
    <source>
        <dbReference type="EMBL" id="CBH47142.1"/>
    </source>
</evidence>
<dbReference type="EMBL" id="FN563149">
    <property type="protein sequence ID" value="CBH47142.1"/>
    <property type="molecule type" value="Genomic_DNA"/>
</dbReference>
<dbReference type="PANTHER" id="PTHR33387">
    <property type="entry name" value="RMLC-LIKE JELLY ROLL FOLD PROTEIN"/>
    <property type="match status" value="1"/>
</dbReference>
<evidence type="ECO:0000313" key="3">
    <source>
        <dbReference type="Proteomes" id="UP000006892"/>
    </source>
</evidence>
<reference evidence="2" key="1">
    <citation type="journal article" date="2010" name="PLoS Genet.">
        <title>The genome of a pathogenic rhodococcus: cooptive virulence underpinned by key gene acquisitions.</title>
        <authorList>
            <person name="Letek M."/>
            <person name="Gonzalez P."/>
            <person name="Macarthur I."/>
            <person name="Rodriguez H."/>
            <person name="Freeman T.C."/>
            <person name="Valero-Rello A."/>
            <person name="Blanco M."/>
            <person name="Buckley T."/>
            <person name="Cherevach I."/>
            <person name="Fahey R."/>
            <person name="Hapeshi A."/>
            <person name="Holdstock J."/>
            <person name="Leadon D."/>
            <person name="Navas J."/>
            <person name="Ocampo A."/>
            <person name="Quail M.A."/>
            <person name="Sanders M."/>
            <person name="Scortti M.M."/>
            <person name="Prescott J.F."/>
            <person name="Fogarty U."/>
            <person name="Meijer W.G."/>
            <person name="Parkhill J."/>
            <person name="Bentley S.D."/>
            <person name="Vazquez-Boland J.A."/>
        </authorList>
    </citation>
    <scope>NUCLEOTIDE SEQUENCE [LARGE SCALE GENOMIC DNA]</scope>
    <source>
        <strain evidence="2 3">103S</strain>
    </source>
</reference>
<dbReference type="InterPro" id="IPR011051">
    <property type="entry name" value="RmlC_Cupin_sf"/>
</dbReference>
<dbReference type="KEGG" id="req:REQ_10410"/>
<dbReference type="Pfam" id="PF06172">
    <property type="entry name" value="Cupin_5"/>
    <property type="match status" value="1"/>
</dbReference>
<evidence type="ECO:0000259" key="1">
    <source>
        <dbReference type="Pfam" id="PF06172"/>
    </source>
</evidence>
<name>A0A3S5Y3L3_RHOH1</name>
<dbReference type="RefSeq" id="WP_013415094.1">
    <property type="nucleotide sequence ID" value="NC_014659.1"/>
</dbReference>
<dbReference type="InterPro" id="IPR009327">
    <property type="entry name" value="Cupin_DUF985"/>
</dbReference>
<dbReference type="PANTHER" id="PTHR33387:SF3">
    <property type="entry name" value="DUF985 DOMAIN-CONTAINING PROTEIN"/>
    <property type="match status" value="1"/>
</dbReference>
<dbReference type="Gene3D" id="2.60.120.10">
    <property type="entry name" value="Jelly Rolls"/>
    <property type="match status" value="1"/>
</dbReference>
<dbReference type="CDD" id="cd06121">
    <property type="entry name" value="cupin_YML079wp"/>
    <property type="match status" value="1"/>
</dbReference>
<dbReference type="AlphaFoldDB" id="A0A3S5Y3L3"/>
<sequence>MTDLPEWASALDLAPHPEGGWYCETWRSDIELPGVALPNMFGGARSAGTAILFLLEPGQQSAWHTVRGTEIWLYHRGSPILLEIGGDGDNPDAITTHVVGPDISAGQTPQVVVPPCAWQRARPMEDEAGLVSCIVVPGFDFADFRVEGQEYPMPSPAQF</sequence>
<organism evidence="2">
    <name type="scientific">Rhodococcus hoagii (strain 103S)</name>
    <name type="common">Rhodococcus equi</name>
    <dbReference type="NCBI Taxonomy" id="685727"/>
    <lineage>
        <taxon>Bacteria</taxon>
        <taxon>Bacillati</taxon>
        <taxon>Actinomycetota</taxon>
        <taxon>Actinomycetes</taxon>
        <taxon>Mycobacteriales</taxon>
        <taxon>Nocardiaceae</taxon>
        <taxon>Prescottella</taxon>
    </lineage>
</organism>
<dbReference type="Proteomes" id="UP001154400">
    <property type="component" value="Chromosome"/>
</dbReference>